<name>A0ACC2RWK9_9FUNG</name>
<reference evidence="1" key="1">
    <citation type="submission" date="2022-04" db="EMBL/GenBank/DDBJ databases">
        <title>Genome of the entomopathogenic fungus Entomophthora muscae.</title>
        <authorList>
            <person name="Elya C."/>
            <person name="Lovett B.R."/>
            <person name="Lee E."/>
            <person name="Macias A.M."/>
            <person name="Hajek A.E."/>
            <person name="De Bivort B.L."/>
            <person name="Kasson M.T."/>
            <person name="De Fine Licht H.H."/>
            <person name="Stajich J.E."/>
        </authorList>
    </citation>
    <scope>NUCLEOTIDE SEQUENCE</scope>
    <source>
        <strain evidence="1">Berkeley</strain>
    </source>
</reference>
<organism evidence="1 2">
    <name type="scientific">Entomophthora muscae</name>
    <dbReference type="NCBI Taxonomy" id="34485"/>
    <lineage>
        <taxon>Eukaryota</taxon>
        <taxon>Fungi</taxon>
        <taxon>Fungi incertae sedis</taxon>
        <taxon>Zoopagomycota</taxon>
        <taxon>Entomophthoromycotina</taxon>
        <taxon>Entomophthoromycetes</taxon>
        <taxon>Entomophthorales</taxon>
        <taxon>Entomophthoraceae</taxon>
        <taxon>Entomophthora</taxon>
    </lineage>
</organism>
<evidence type="ECO:0000313" key="1">
    <source>
        <dbReference type="EMBL" id="KAJ9054437.1"/>
    </source>
</evidence>
<protein>
    <submittedName>
        <fullName evidence="1">Uncharacterized protein</fullName>
    </submittedName>
</protein>
<proteinExistence type="predicted"/>
<dbReference type="EMBL" id="QTSX02006446">
    <property type="protein sequence ID" value="KAJ9054437.1"/>
    <property type="molecule type" value="Genomic_DNA"/>
</dbReference>
<keyword evidence="2" id="KW-1185">Reference proteome</keyword>
<evidence type="ECO:0000313" key="2">
    <source>
        <dbReference type="Proteomes" id="UP001165960"/>
    </source>
</evidence>
<dbReference type="Proteomes" id="UP001165960">
    <property type="component" value="Unassembled WGS sequence"/>
</dbReference>
<accession>A0ACC2RWK9</accession>
<gene>
    <name evidence="1" type="ORF">DSO57_1014667</name>
</gene>
<comment type="caution">
    <text evidence="1">The sequence shown here is derived from an EMBL/GenBank/DDBJ whole genome shotgun (WGS) entry which is preliminary data.</text>
</comment>
<sequence length="139" mass="16580">MFEALIPPSEYLSLSWVARVKLDSKRSNIPMRFVLFSFAYLASGYIFLSREECLTRWIERSKEKYPNYACAFFRRYQSRKRGEWYEFRVRYCGLYQFEGFCAPKGCKSCIIGRVGDGGYINWRFDPDAFTRVDEVLYVK</sequence>